<accession>A0A1J5QLT2</accession>
<evidence type="ECO:0000313" key="1">
    <source>
        <dbReference type="EMBL" id="OIQ84290.1"/>
    </source>
</evidence>
<comment type="caution">
    <text evidence="1">The sequence shown here is derived from an EMBL/GenBank/DDBJ whole genome shotgun (WGS) entry which is preliminary data.</text>
</comment>
<dbReference type="AlphaFoldDB" id="A0A1J5QLT2"/>
<protein>
    <submittedName>
        <fullName evidence="1">Uncharacterized protein</fullName>
    </submittedName>
</protein>
<gene>
    <name evidence="1" type="ORF">GALL_338870</name>
</gene>
<sequence>MPYGWHVVAERECSSVDSGEAATEAAAWDAAFAVLLEVERLAEARAESERRDRLDFGKDTALLAINPEIGKALPDLPERLEGLYRCAYGLDAILLLLRVADLRREQFEAGNDLEILHRYTACGLGYAAEVLTHTIMRGVEALSGMEVRRG</sequence>
<reference evidence="1" key="1">
    <citation type="submission" date="2016-10" db="EMBL/GenBank/DDBJ databases">
        <title>Sequence of Gallionella enrichment culture.</title>
        <authorList>
            <person name="Poehlein A."/>
            <person name="Muehling M."/>
            <person name="Daniel R."/>
        </authorList>
    </citation>
    <scope>NUCLEOTIDE SEQUENCE</scope>
</reference>
<proteinExistence type="predicted"/>
<dbReference type="EMBL" id="MLJW01000629">
    <property type="protein sequence ID" value="OIQ84290.1"/>
    <property type="molecule type" value="Genomic_DNA"/>
</dbReference>
<organism evidence="1">
    <name type="scientific">mine drainage metagenome</name>
    <dbReference type="NCBI Taxonomy" id="410659"/>
    <lineage>
        <taxon>unclassified sequences</taxon>
        <taxon>metagenomes</taxon>
        <taxon>ecological metagenomes</taxon>
    </lineage>
</organism>
<name>A0A1J5QLT2_9ZZZZ</name>